<reference evidence="2 3" key="1">
    <citation type="journal article" date="2015" name="Stand. Genomic Sci.">
        <title>Genomic Encyclopedia of Bacterial and Archaeal Type Strains, Phase III: the genomes of soil and plant-associated and newly described type strains.</title>
        <authorList>
            <person name="Whitman W.B."/>
            <person name="Woyke T."/>
            <person name="Klenk H.P."/>
            <person name="Zhou Y."/>
            <person name="Lilburn T.G."/>
            <person name="Beck B.J."/>
            <person name="De Vos P."/>
            <person name="Vandamme P."/>
            <person name="Eisen J.A."/>
            <person name="Garrity G."/>
            <person name="Hugenholtz P."/>
            <person name="Kyrpides N.C."/>
        </authorList>
    </citation>
    <scope>NUCLEOTIDE SEQUENCE [LARGE SCALE GENOMIC DNA]</scope>
    <source>
        <strain evidence="2 3">CGMCC 1.6858</strain>
    </source>
</reference>
<accession>A0A562QKX2</accession>
<name>A0A562QKX2_9PSED</name>
<dbReference type="EMBL" id="VLKY01000002">
    <property type="protein sequence ID" value="TWI57391.1"/>
    <property type="molecule type" value="Genomic_DNA"/>
</dbReference>
<dbReference type="OrthoDB" id="9798130at2"/>
<evidence type="ECO:0000313" key="3">
    <source>
        <dbReference type="Proteomes" id="UP000316905"/>
    </source>
</evidence>
<evidence type="ECO:0008006" key="4">
    <source>
        <dbReference type="Google" id="ProtNLM"/>
    </source>
</evidence>
<dbReference type="AlphaFoldDB" id="A0A562QKX2"/>
<feature type="chain" id="PRO_5022241813" description="DUF1318 domain-containing protein" evidence="1">
    <location>
        <begin position="23"/>
        <end position="114"/>
    </location>
</feature>
<sequence length="114" mass="12191">MRTFIRIASLCLAFSCIAPAWAMDLNQAMEALGSAKAAGQLGEQPNGYLGIVSGGGQAKEIATLINNARRAEYKRLAQQNGIQLGDVEAIAGKKALDKTPSGQYIQLNGKWIRK</sequence>
<proteinExistence type="predicted"/>
<evidence type="ECO:0000313" key="2">
    <source>
        <dbReference type="EMBL" id="TWI57391.1"/>
    </source>
</evidence>
<dbReference type="InterPro" id="IPR008309">
    <property type="entry name" value="YdbL"/>
</dbReference>
<feature type="signal peptide" evidence="1">
    <location>
        <begin position="1"/>
        <end position="22"/>
    </location>
</feature>
<dbReference type="Pfam" id="PF07027">
    <property type="entry name" value="DUF1318"/>
    <property type="match status" value="1"/>
</dbReference>
<dbReference type="Proteomes" id="UP000316905">
    <property type="component" value="Unassembled WGS sequence"/>
</dbReference>
<dbReference type="RefSeq" id="WP_145137870.1">
    <property type="nucleotide sequence ID" value="NZ_VLKY01000002.1"/>
</dbReference>
<keyword evidence="1" id="KW-0732">Signal</keyword>
<gene>
    <name evidence="2" type="ORF">IQ22_00607</name>
</gene>
<organism evidence="2 3">
    <name type="scientific">Pseudomonas duriflava</name>
    <dbReference type="NCBI Taxonomy" id="459528"/>
    <lineage>
        <taxon>Bacteria</taxon>
        <taxon>Pseudomonadati</taxon>
        <taxon>Pseudomonadota</taxon>
        <taxon>Gammaproteobacteria</taxon>
        <taxon>Pseudomonadales</taxon>
        <taxon>Pseudomonadaceae</taxon>
        <taxon>Pseudomonas</taxon>
    </lineage>
</organism>
<protein>
    <recommendedName>
        <fullName evidence="4">DUF1318 domain-containing protein</fullName>
    </recommendedName>
</protein>
<comment type="caution">
    <text evidence="2">The sequence shown here is derived from an EMBL/GenBank/DDBJ whole genome shotgun (WGS) entry which is preliminary data.</text>
</comment>
<evidence type="ECO:0000256" key="1">
    <source>
        <dbReference type="SAM" id="SignalP"/>
    </source>
</evidence>
<keyword evidence="3" id="KW-1185">Reference proteome</keyword>